<reference evidence="1 2" key="1">
    <citation type="submission" date="2018-06" db="EMBL/GenBank/DDBJ databases">
        <title>Genomic Encyclopedia of Type Strains, Phase IV (KMG-IV): sequencing the most valuable type-strain genomes for metagenomic binning, comparative biology and taxonomic classification.</title>
        <authorList>
            <person name="Goeker M."/>
        </authorList>
    </citation>
    <scope>NUCLEOTIDE SEQUENCE [LARGE SCALE GENOMIC DNA]</scope>
    <source>
        <strain evidence="1 2">DSM 26720</strain>
    </source>
</reference>
<evidence type="ECO:0000313" key="2">
    <source>
        <dbReference type="Proteomes" id="UP000249453"/>
    </source>
</evidence>
<accession>A0A364JUN1</accession>
<dbReference type="RefSeq" id="WP_170130238.1">
    <property type="nucleotide sequence ID" value="NZ_JBHEEY010000007.1"/>
</dbReference>
<protein>
    <submittedName>
        <fullName evidence="1">Uncharacterized protein</fullName>
    </submittedName>
</protein>
<name>A0A364JUN1_9HYPH</name>
<sequence length="58" mass="6694">MIYPVQDNHGNRIGTIIMEKGNAPEARWVAYSQHDERESFSSWEAARNWLENKAGMNS</sequence>
<proteinExistence type="predicted"/>
<keyword evidence="2" id="KW-1185">Reference proteome</keyword>
<evidence type="ECO:0000313" key="1">
    <source>
        <dbReference type="EMBL" id="RAK28207.1"/>
    </source>
</evidence>
<organism evidence="1 2">
    <name type="scientific">Falsochrobactrum ovis</name>
    <dbReference type="NCBI Taxonomy" id="1293442"/>
    <lineage>
        <taxon>Bacteria</taxon>
        <taxon>Pseudomonadati</taxon>
        <taxon>Pseudomonadota</taxon>
        <taxon>Alphaproteobacteria</taxon>
        <taxon>Hyphomicrobiales</taxon>
        <taxon>Brucellaceae</taxon>
        <taxon>Falsochrobactrum</taxon>
    </lineage>
</organism>
<dbReference type="EMBL" id="QLMK01000007">
    <property type="protein sequence ID" value="RAK28207.1"/>
    <property type="molecule type" value="Genomic_DNA"/>
</dbReference>
<dbReference type="AlphaFoldDB" id="A0A364JUN1"/>
<dbReference type="Proteomes" id="UP000249453">
    <property type="component" value="Unassembled WGS sequence"/>
</dbReference>
<comment type="caution">
    <text evidence="1">The sequence shown here is derived from an EMBL/GenBank/DDBJ whole genome shotgun (WGS) entry which is preliminary data.</text>
</comment>
<gene>
    <name evidence="1" type="ORF">C7374_107108</name>
</gene>